<comment type="caution">
    <text evidence="2">The sequence shown here is derived from an EMBL/GenBank/DDBJ whole genome shotgun (WGS) entry which is preliminary data.</text>
</comment>
<gene>
    <name evidence="2" type="ORF">JTE90_027392</name>
</gene>
<dbReference type="GO" id="GO:0005096">
    <property type="term" value="F:GTPase activator activity"/>
    <property type="evidence" value="ECO:0007669"/>
    <property type="project" value="InterPro"/>
</dbReference>
<reference evidence="2 3" key="1">
    <citation type="journal article" date="2022" name="Nat. Ecol. Evol.">
        <title>A masculinizing supergene underlies an exaggerated male reproductive morph in a spider.</title>
        <authorList>
            <person name="Hendrickx F."/>
            <person name="De Corte Z."/>
            <person name="Sonet G."/>
            <person name="Van Belleghem S.M."/>
            <person name="Kostlbacher S."/>
            <person name="Vangestel C."/>
        </authorList>
    </citation>
    <scope>NUCLEOTIDE SEQUENCE [LARGE SCALE GENOMIC DNA]</scope>
    <source>
        <strain evidence="2">W744_W776</strain>
    </source>
</reference>
<feature type="domain" description="ECT2 PH" evidence="1">
    <location>
        <begin position="33"/>
        <end position="153"/>
    </location>
</feature>
<dbReference type="GO" id="GO:0005085">
    <property type="term" value="F:guanyl-nucleotide exchange factor activity"/>
    <property type="evidence" value="ECO:0007669"/>
    <property type="project" value="InterPro"/>
</dbReference>
<dbReference type="PANTHER" id="PTHR16777">
    <property type="entry name" value="PROTEIN ECT2"/>
    <property type="match status" value="1"/>
</dbReference>
<dbReference type="InterPro" id="IPR026817">
    <property type="entry name" value="Ect2"/>
</dbReference>
<accession>A0AAV6VZ62</accession>
<dbReference type="InterPro" id="IPR049395">
    <property type="entry name" value="ECT2_PH"/>
</dbReference>
<dbReference type="Pfam" id="PF21242">
    <property type="entry name" value="ECT2_PH"/>
    <property type="match status" value="1"/>
</dbReference>
<organism evidence="2 3">
    <name type="scientific">Oedothorax gibbosus</name>
    <dbReference type="NCBI Taxonomy" id="931172"/>
    <lineage>
        <taxon>Eukaryota</taxon>
        <taxon>Metazoa</taxon>
        <taxon>Ecdysozoa</taxon>
        <taxon>Arthropoda</taxon>
        <taxon>Chelicerata</taxon>
        <taxon>Arachnida</taxon>
        <taxon>Araneae</taxon>
        <taxon>Araneomorphae</taxon>
        <taxon>Entelegynae</taxon>
        <taxon>Araneoidea</taxon>
        <taxon>Linyphiidae</taxon>
        <taxon>Erigoninae</taxon>
        <taxon>Oedothorax</taxon>
    </lineage>
</organism>
<proteinExistence type="predicted"/>
<dbReference type="SUPFAM" id="SSF50729">
    <property type="entry name" value="PH domain-like"/>
    <property type="match status" value="1"/>
</dbReference>
<dbReference type="GO" id="GO:0005634">
    <property type="term" value="C:nucleus"/>
    <property type="evidence" value="ECO:0007669"/>
    <property type="project" value="InterPro"/>
</dbReference>
<dbReference type="AlphaFoldDB" id="A0AAV6VZ62"/>
<dbReference type="EMBL" id="JAFNEN010000002">
    <property type="protein sequence ID" value="KAG8201915.1"/>
    <property type="molecule type" value="Genomic_DNA"/>
</dbReference>
<dbReference type="GO" id="GO:0005938">
    <property type="term" value="C:cell cortex"/>
    <property type="evidence" value="ECO:0007669"/>
    <property type="project" value="TreeGrafter"/>
</dbReference>
<evidence type="ECO:0000313" key="2">
    <source>
        <dbReference type="EMBL" id="KAG8201915.1"/>
    </source>
</evidence>
<dbReference type="PANTHER" id="PTHR16777:SF2">
    <property type="entry name" value="PROTEIN ECT2"/>
    <property type="match status" value="1"/>
</dbReference>
<dbReference type="Gene3D" id="2.30.29.30">
    <property type="entry name" value="Pleckstrin-homology domain (PH domain)/Phosphotyrosine-binding domain (PTB)"/>
    <property type="match status" value="1"/>
</dbReference>
<dbReference type="GO" id="GO:0000281">
    <property type="term" value="P:mitotic cytokinesis"/>
    <property type="evidence" value="ECO:0007669"/>
    <property type="project" value="TreeGrafter"/>
</dbReference>
<evidence type="ECO:0000313" key="3">
    <source>
        <dbReference type="Proteomes" id="UP000827092"/>
    </source>
</evidence>
<dbReference type="GO" id="GO:2000431">
    <property type="term" value="P:regulation of cytokinesis, actomyosin contractile ring assembly"/>
    <property type="evidence" value="ECO:0007669"/>
    <property type="project" value="InterPro"/>
</dbReference>
<dbReference type="GO" id="GO:0007399">
    <property type="term" value="P:nervous system development"/>
    <property type="evidence" value="ECO:0007669"/>
    <property type="project" value="TreeGrafter"/>
</dbReference>
<protein>
    <recommendedName>
        <fullName evidence="1">ECT2 PH domain-containing protein</fullName>
    </recommendedName>
</protein>
<dbReference type="Proteomes" id="UP000827092">
    <property type="component" value="Unassembled WGS sequence"/>
</dbReference>
<sequence length="178" mass="20803">MTKLKEFKGITDEQIDLFDTFNAIQNFPKCLVSSYRGLISKTDMTKFDYSKKCGLVVTMFLFHDTLVICKRKVNKTLCCIFCNNKHKLYKYLYHIPLSCVLRVVDVVAASDDCKNIFFFVERYAMYIEQVHVFKLIESVTKSLFISTLSRQIALIQSEDLKYILICISSERCKDLMSY</sequence>
<keyword evidence="3" id="KW-1185">Reference proteome</keyword>
<evidence type="ECO:0000259" key="1">
    <source>
        <dbReference type="Pfam" id="PF21242"/>
    </source>
</evidence>
<dbReference type="InterPro" id="IPR011993">
    <property type="entry name" value="PH-like_dom_sf"/>
</dbReference>
<name>A0AAV6VZ62_9ARAC</name>